<accession>U4TPR6</accession>
<dbReference type="InterPro" id="IPR020476">
    <property type="entry name" value="Nudix_hydrolase"/>
</dbReference>
<evidence type="ECO:0000256" key="1">
    <source>
        <dbReference type="ARBA" id="ARBA00001946"/>
    </source>
</evidence>
<dbReference type="PRINTS" id="PR00502">
    <property type="entry name" value="NUDIXFAMILY"/>
</dbReference>
<evidence type="ECO:0000313" key="5">
    <source>
        <dbReference type="Proteomes" id="UP000030647"/>
    </source>
</evidence>
<dbReference type="InterPro" id="IPR015797">
    <property type="entry name" value="NUDIX_hydrolase-like_dom_sf"/>
</dbReference>
<gene>
    <name evidence="4" type="ORF">L248_2834</name>
</gene>
<evidence type="ECO:0000259" key="3">
    <source>
        <dbReference type="PROSITE" id="PS51462"/>
    </source>
</evidence>
<dbReference type="HOGENOM" id="CLU_037162_7_0_9"/>
<dbReference type="Gene3D" id="3.90.79.10">
    <property type="entry name" value="Nucleoside Triphosphate Pyrophosphohydrolase"/>
    <property type="match status" value="1"/>
</dbReference>
<dbReference type="CDD" id="cd04677">
    <property type="entry name" value="NUDIX_Hydrolase"/>
    <property type="match status" value="1"/>
</dbReference>
<feature type="domain" description="Nudix hydrolase" evidence="3">
    <location>
        <begin position="50"/>
        <end position="185"/>
    </location>
</feature>
<evidence type="ECO:0000256" key="2">
    <source>
        <dbReference type="ARBA" id="ARBA00022801"/>
    </source>
</evidence>
<dbReference type="AlphaFoldDB" id="U4TPR6"/>
<dbReference type="Proteomes" id="UP000030647">
    <property type="component" value="Unassembled WGS sequence"/>
</dbReference>
<dbReference type="STRING" id="1231336.L248_2834"/>
<comment type="cofactor">
    <cofactor evidence="1">
        <name>Mg(2+)</name>
        <dbReference type="ChEBI" id="CHEBI:18420"/>
    </cofactor>
</comment>
<protein>
    <recommendedName>
        <fullName evidence="3">Nudix hydrolase domain-containing protein</fullName>
    </recommendedName>
</protein>
<dbReference type="PROSITE" id="PS51462">
    <property type="entry name" value="NUDIX"/>
    <property type="match status" value="1"/>
</dbReference>
<sequence length="187" mass="21139">MWGQWKTKQPFFILRSLALFATVVAIIEKAGGQMADYIKEIRALVGHKPIILNAAAGAVFNDEGRILLQQRTDNRTWSLPGGYMEYGETFRENVLREYKEDSGLAVRVDHFIGIFDQGFTVYPNGDECQVISTLWAVTPIGGKRITEEQYETVGTDYFTEDDLPPLLNQQSADMIHAAFADWRKTQG</sequence>
<dbReference type="PANTHER" id="PTHR43046">
    <property type="entry name" value="GDP-MANNOSE MANNOSYL HYDROLASE"/>
    <property type="match status" value="1"/>
</dbReference>
<evidence type="ECO:0000313" key="4">
    <source>
        <dbReference type="EMBL" id="ERL65435.1"/>
    </source>
</evidence>
<keyword evidence="2" id="KW-0378">Hydrolase</keyword>
<dbReference type="SUPFAM" id="SSF55811">
    <property type="entry name" value="Nudix"/>
    <property type="match status" value="1"/>
</dbReference>
<dbReference type="PANTHER" id="PTHR43046:SF2">
    <property type="entry name" value="8-OXO-DGTP DIPHOSPHATASE-RELATED"/>
    <property type="match status" value="1"/>
</dbReference>
<keyword evidence="5" id="KW-1185">Reference proteome</keyword>
<dbReference type="EMBL" id="KI271587">
    <property type="protein sequence ID" value="ERL65435.1"/>
    <property type="molecule type" value="Genomic_DNA"/>
</dbReference>
<dbReference type="Pfam" id="PF00293">
    <property type="entry name" value="NUDIX"/>
    <property type="match status" value="1"/>
</dbReference>
<name>U4TPR6_9LACO</name>
<dbReference type="InterPro" id="IPR000086">
    <property type="entry name" value="NUDIX_hydrolase_dom"/>
</dbReference>
<organism evidence="4 5">
    <name type="scientific">Schleiferilactobacillus shenzhenensis LY-73</name>
    <dbReference type="NCBI Taxonomy" id="1231336"/>
    <lineage>
        <taxon>Bacteria</taxon>
        <taxon>Bacillati</taxon>
        <taxon>Bacillota</taxon>
        <taxon>Bacilli</taxon>
        <taxon>Lactobacillales</taxon>
        <taxon>Lactobacillaceae</taxon>
        <taxon>Schleiferilactobacillus</taxon>
    </lineage>
</organism>
<proteinExistence type="predicted"/>
<dbReference type="GO" id="GO:0016787">
    <property type="term" value="F:hydrolase activity"/>
    <property type="evidence" value="ECO:0007669"/>
    <property type="project" value="UniProtKB-KW"/>
</dbReference>
<reference evidence="5" key="1">
    <citation type="journal article" date="2013" name="Genome Announc.">
        <title>Whole-Genome Sequencing of Lactobacillus shenzhenensis Strain LY-73T.</title>
        <authorList>
            <person name="Lin Z."/>
            <person name="Liu Z."/>
            <person name="Yang R."/>
            <person name="Zou Y."/>
            <person name="Wan D."/>
            <person name="Chen J."/>
            <person name="Guo M."/>
            <person name="Zhao J."/>
            <person name="Fang C."/>
            <person name="Yang R."/>
            <person name="Liu F."/>
        </authorList>
    </citation>
    <scope>NUCLEOTIDE SEQUENCE [LARGE SCALE GENOMIC DNA]</scope>
    <source>
        <strain evidence="5">LY-73</strain>
    </source>
</reference>
<dbReference type="eggNOG" id="COG1051">
    <property type="taxonomic scope" value="Bacteria"/>
</dbReference>